<evidence type="ECO:0000313" key="3">
    <source>
        <dbReference type="Proteomes" id="UP000000390"/>
    </source>
</evidence>
<keyword evidence="1" id="KW-0614">Plasmid</keyword>
<dbReference type="OrthoDB" id="375574at2157"/>
<proteinExistence type="predicted"/>
<reference evidence="2 4" key="2">
    <citation type="journal article" date="2014" name="PLoS Genet.">
        <title>Phylogenetically driven sequencing of extremely halophilic archaea reveals strategies for static and dynamic osmo-response.</title>
        <authorList>
            <person name="Becker E.A."/>
            <person name="Seitzer P.M."/>
            <person name="Tritt A."/>
            <person name="Larsen D."/>
            <person name="Krusor M."/>
            <person name="Yao A.I."/>
            <person name="Wu D."/>
            <person name="Madern D."/>
            <person name="Eisen J.A."/>
            <person name="Darling A.E."/>
            <person name="Facciotti M.T."/>
        </authorList>
    </citation>
    <scope>NUCLEOTIDE SEQUENCE [LARGE SCALE GENOMIC DNA]</scope>
    <source>
        <strain evidence="2">B3</strain>
        <strain evidence="4">DSM 18796 / CECT 7217 / JCM 14584 / KCTC 4019 / B3</strain>
    </source>
</reference>
<evidence type="ECO:0000313" key="1">
    <source>
        <dbReference type="EMBL" id="ADJ17257.1"/>
    </source>
</evidence>
<dbReference type="Proteomes" id="UP000011645">
    <property type="component" value="Unassembled WGS sequence"/>
</dbReference>
<dbReference type="GeneID" id="9385824"/>
<name>D8JDA4_HALJB</name>
<keyword evidence="4" id="KW-1185">Reference proteome</keyword>
<dbReference type="HOGENOM" id="CLU_2765926_0_0_2"/>
<dbReference type="Proteomes" id="UP000000390">
    <property type="component" value="Plasmid 5"/>
</dbReference>
<gene>
    <name evidence="1" type="ordered locus">HacjB3_19608</name>
    <name evidence="2" type="ORF">C497_00040</name>
</gene>
<organism evidence="1 3">
    <name type="scientific">Halalkalicoccus jeotgali (strain DSM 18796 / CECT 7217 / JCM 14584 / KCTC 4019 / B3)</name>
    <dbReference type="NCBI Taxonomy" id="795797"/>
    <lineage>
        <taxon>Archaea</taxon>
        <taxon>Methanobacteriati</taxon>
        <taxon>Methanobacteriota</taxon>
        <taxon>Stenosarchaea group</taxon>
        <taxon>Halobacteria</taxon>
        <taxon>Halobacteriales</taxon>
        <taxon>Halococcaceae</taxon>
        <taxon>Halalkalicoccus</taxon>
    </lineage>
</organism>
<protein>
    <submittedName>
        <fullName evidence="1">Uncharacterized protein</fullName>
    </submittedName>
</protein>
<dbReference type="EMBL" id="AOHV01000001">
    <property type="protein sequence ID" value="ELY41944.1"/>
    <property type="molecule type" value="Genomic_DNA"/>
</dbReference>
<evidence type="ECO:0000313" key="4">
    <source>
        <dbReference type="Proteomes" id="UP000011645"/>
    </source>
</evidence>
<reference evidence="1 3" key="1">
    <citation type="journal article" date="2010" name="J. Bacteriol.">
        <title>Complete genome sequence of Halalkalicoccus jeotgali B3(T), an extremely halophilic archaeon.</title>
        <authorList>
            <person name="Roh S.W."/>
            <person name="Nam Y.D."/>
            <person name="Nam S.H."/>
            <person name="Choi S.H."/>
            <person name="Park H.S."/>
            <person name="Bae J.W."/>
        </authorList>
    </citation>
    <scope>NUCLEOTIDE SEQUENCE [LARGE SCALE GENOMIC DNA]</scope>
    <source>
        <strain evidence="1">B3</strain>
        <strain evidence="3">DSM 18796 / CECT 7217 / JCM 14584 / KCTC 4019 / B3</strain>
        <plasmid evidence="3">5</plasmid>
    </source>
</reference>
<dbReference type="KEGG" id="hje:HacjB3_19608"/>
<accession>D8JDA4</accession>
<evidence type="ECO:0000313" key="2">
    <source>
        <dbReference type="EMBL" id="ELY41944.1"/>
    </source>
</evidence>
<dbReference type="RefSeq" id="WP_008413536.1">
    <property type="nucleotide sequence ID" value="NC_014302.1"/>
</dbReference>
<dbReference type="PATRIC" id="fig|795797.18.peg.3777"/>
<geneLocation type="plasmid" evidence="1 3">
    <name>5</name>
</geneLocation>
<sequence>MDDTARDLAKDIHQFLNDVDNPQAVYNKMQAGEFDEAFAMMGLTRNQAESIARSWHTRIRTILRQTVRD</sequence>
<dbReference type="AlphaFoldDB" id="D8JDA4"/>
<dbReference type="EMBL" id="CP002067">
    <property type="protein sequence ID" value="ADJ17257.1"/>
    <property type="molecule type" value="Genomic_DNA"/>
</dbReference>